<evidence type="ECO:0000313" key="4">
    <source>
        <dbReference type="Proteomes" id="UP000008022"/>
    </source>
</evidence>
<evidence type="ECO:0000313" key="3">
    <source>
        <dbReference type="EnsemblPlants" id="ORUFI01G11240.1"/>
    </source>
</evidence>
<feature type="region of interest" description="Disordered" evidence="1">
    <location>
        <begin position="1"/>
        <end position="22"/>
    </location>
</feature>
<evidence type="ECO:0000256" key="2">
    <source>
        <dbReference type="SAM" id="Phobius"/>
    </source>
</evidence>
<keyword evidence="4" id="KW-1185">Reference proteome</keyword>
<keyword evidence="2" id="KW-0472">Membrane</keyword>
<evidence type="ECO:0000256" key="1">
    <source>
        <dbReference type="SAM" id="MobiDB-lite"/>
    </source>
</evidence>
<dbReference type="AlphaFoldDB" id="A0A0E0MUA3"/>
<dbReference type="HOGENOM" id="CLU_2363397_0_0_1"/>
<sequence>MERTKKNATVPPPPRLAARLLASSTRSDVAAARMRSRSMKPHLPFFSSGVAAFLLVSLNKVHYFHHHRNKLELDMSAWMGGSGCVDGSSDNAGGGS</sequence>
<dbReference type="Gramene" id="ORUFI01G11240.1">
    <property type="protein sequence ID" value="ORUFI01G11240.1"/>
    <property type="gene ID" value="ORUFI01G11240"/>
</dbReference>
<reference evidence="3" key="2">
    <citation type="submission" date="2015-06" db="UniProtKB">
        <authorList>
            <consortium name="EnsemblPlants"/>
        </authorList>
    </citation>
    <scope>IDENTIFICATION</scope>
</reference>
<keyword evidence="2" id="KW-1133">Transmembrane helix</keyword>
<accession>A0A0E0MUA3</accession>
<feature type="transmembrane region" description="Helical" evidence="2">
    <location>
        <begin position="43"/>
        <end position="65"/>
    </location>
</feature>
<dbReference type="EnsemblPlants" id="ORUFI01G11240.1">
    <property type="protein sequence ID" value="ORUFI01G11240.1"/>
    <property type="gene ID" value="ORUFI01G11240"/>
</dbReference>
<dbReference type="Proteomes" id="UP000008022">
    <property type="component" value="Unassembled WGS sequence"/>
</dbReference>
<proteinExistence type="predicted"/>
<name>A0A0E0MUA3_ORYRU</name>
<protein>
    <submittedName>
        <fullName evidence="3">Uncharacterized protein</fullName>
    </submittedName>
</protein>
<keyword evidence="2" id="KW-0812">Transmembrane</keyword>
<organism evidence="3 4">
    <name type="scientific">Oryza rufipogon</name>
    <name type="common">Brownbeard rice</name>
    <name type="synonym">Asian wild rice</name>
    <dbReference type="NCBI Taxonomy" id="4529"/>
    <lineage>
        <taxon>Eukaryota</taxon>
        <taxon>Viridiplantae</taxon>
        <taxon>Streptophyta</taxon>
        <taxon>Embryophyta</taxon>
        <taxon>Tracheophyta</taxon>
        <taxon>Spermatophyta</taxon>
        <taxon>Magnoliopsida</taxon>
        <taxon>Liliopsida</taxon>
        <taxon>Poales</taxon>
        <taxon>Poaceae</taxon>
        <taxon>BOP clade</taxon>
        <taxon>Oryzoideae</taxon>
        <taxon>Oryzeae</taxon>
        <taxon>Oryzinae</taxon>
        <taxon>Oryza</taxon>
    </lineage>
</organism>
<reference evidence="4" key="1">
    <citation type="submission" date="2013-06" db="EMBL/GenBank/DDBJ databases">
        <authorList>
            <person name="Zhao Q."/>
        </authorList>
    </citation>
    <scope>NUCLEOTIDE SEQUENCE</scope>
    <source>
        <strain evidence="4">cv. W1943</strain>
    </source>
</reference>